<protein>
    <submittedName>
        <fullName evidence="1">Unannotated protein</fullName>
    </submittedName>
</protein>
<evidence type="ECO:0000313" key="1">
    <source>
        <dbReference type="EMBL" id="CAB4951928.1"/>
    </source>
</evidence>
<organism evidence="1">
    <name type="scientific">freshwater metagenome</name>
    <dbReference type="NCBI Taxonomy" id="449393"/>
    <lineage>
        <taxon>unclassified sequences</taxon>
        <taxon>metagenomes</taxon>
        <taxon>ecological metagenomes</taxon>
    </lineage>
</organism>
<dbReference type="AlphaFoldDB" id="A0A6J7K7K3"/>
<proteinExistence type="predicted"/>
<name>A0A6J7K7K3_9ZZZZ</name>
<gene>
    <name evidence="1" type="ORF">UFOPK3797_00568</name>
</gene>
<sequence>MILPFKFNDSQRFFCQTLIADGSDKGVNM</sequence>
<reference evidence="1" key="1">
    <citation type="submission" date="2020-05" db="EMBL/GenBank/DDBJ databases">
        <authorList>
            <person name="Chiriac C."/>
            <person name="Salcher M."/>
            <person name="Ghai R."/>
            <person name="Kavagutti S V."/>
        </authorList>
    </citation>
    <scope>NUCLEOTIDE SEQUENCE</scope>
</reference>
<dbReference type="EMBL" id="CAFBNN010000056">
    <property type="protein sequence ID" value="CAB4951928.1"/>
    <property type="molecule type" value="Genomic_DNA"/>
</dbReference>
<accession>A0A6J7K7K3</accession>